<sequence length="354" mass="40123">MAEPTDDLPTNDSDFINTAKLTTLPKWLQEGLPTLDKLQLKRLGAVISRHFEFLSLPLELRANIYEMIFCAEKLSPIVQFTVHHCPTSSVDTSILSTCKQIREEARNVLGRVRIVKLYATAFPDGSQRTSLYSNASHFRDSADDGVDHCLSPQVMGALIHFRKVEIDVTLFSSMLLFDYGQAPKWTVGSILFNWVQLLKQQLADVDLNVANEISLTFNLDGDPMLRQQLWSGFPHPKRVGHMPVPLYFGRYLDPNEPLWHRVHLAEMVKSMREDLLQQGLGSKVIVSSNVDSDLKTELPHLEIVRQSSKRIRFHDARTGMKGAMVLRIGRPEDLGFGLYSSPFSAMDVELKFDE</sequence>
<dbReference type="EMBL" id="SNSC02000009">
    <property type="protein sequence ID" value="TID21268.1"/>
    <property type="molecule type" value="Genomic_DNA"/>
</dbReference>
<reference evidence="1 2" key="1">
    <citation type="submission" date="2019-04" db="EMBL/GenBank/DDBJ databases">
        <title>High contiguity whole genome sequence and gene annotation resource for two Venturia nashicola isolates.</title>
        <authorList>
            <person name="Prokchorchik M."/>
            <person name="Won K."/>
            <person name="Lee Y."/>
            <person name="Choi E.D."/>
            <person name="Segonzac C."/>
            <person name="Sohn K.H."/>
        </authorList>
    </citation>
    <scope>NUCLEOTIDE SEQUENCE [LARGE SCALE GENOMIC DNA]</scope>
    <source>
        <strain evidence="1 2">PRI2</strain>
    </source>
</reference>
<proteinExistence type="predicted"/>
<gene>
    <name evidence="1" type="ORF">E6O75_ATG04663</name>
</gene>
<comment type="caution">
    <text evidence="1">The sequence shown here is derived from an EMBL/GenBank/DDBJ whole genome shotgun (WGS) entry which is preliminary data.</text>
</comment>
<dbReference type="AlphaFoldDB" id="A0A4Z1NY99"/>
<evidence type="ECO:0000313" key="1">
    <source>
        <dbReference type="EMBL" id="TID21268.1"/>
    </source>
</evidence>
<evidence type="ECO:0008006" key="3">
    <source>
        <dbReference type="Google" id="ProtNLM"/>
    </source>
</evidence>
<keyword evidence="2" id="KW-1185">Reference proteome</keyword>
<organism evidence="1 2">
    <name type="scientific">Venturia nashicola</name>
    <dbReference type="NCBI Taxonomy" id="86259"/>
    <lineage>
        <taxon>Eukaryota</taxon>
        <taxon>Fungi</taxon>
        <taxon>Dikarya</taxon>
        <taxon>Ascomycota</taxon>
        <taxon>Pezizomycotina</taxon>
        <taxon>Dothideomycetes</taxon>
        <taxon>Pleosporomycetidae</taxon>
        <taxon>Venturiales</taxon>
        <taxon>Venturiaceae</taxon>
        <taxon>Venturia</taxon>
    </lineage>
</organism>
<name>A0A4Z1NY99_9PEZI</name>
<accession>A0A4Z1NY99</accession>
<protein>
    <recommendedName>
        <fullName evidence="3">F-box domain-containing protein</fullName>
    </recommendedName>
</protein>
<evidence type="ECO:0000313" key="2">
    <source>
        <dbReference type="Proteomes" id="UP000298493"/>
    </source>
</evidence>
<dbReference type="Proteomes" id="UP000298493">
    <property type="component" value="Unassembled WGS sequence"/>
</dbReference>